<keyword evidence="1" id="KW-1133">Transmembrane helix</keyword>
<feature type="transmembrane region" description="Helical" evidence="1">
    <location>
        <begin position="184"/>
        <end position="203"/>
    </location>
</feature>
<sequence>MKTIAALPSRLVRMKFLSPDSGFMRGLSDAVDAIWINILMLVTSIPIITIGAALTAGHDAARRSLAGEGTVTRNYFTAFRSNFAKATGYWLIFGIAGAISVYSWIVLQITPLLIPKFALSIVWVIGFEWIWALQSRFENSFWRTLGNAFVFGVSNIGHTLGMAAIDAIYIALLVGSWFYMPQGLFLLLVLGYGTMIMIHVPIFEHVFRKYVK</sequence>
<protein>
    <recommendedName>
        <fullName evidence="4">DUF624 domain-containing protein</fullName>
    </recommendedName>
</protein>
<dbReference type="Pfam" id="PF04854">
    <property type="entry name" value="DUF624"/>
    <property type="match status" value="1"/>
</dbReference>
<keyword evidence="1" id="KW-0812">Transmembrane</keyword>
<organism evidence="2 3">
    <name type="scientific">Bifidobacterium pseudocatenulatum</name>
    <dbReference type="NCBI Taxonomy" id="28026"/>
    <lineage>
        <taxon>Bacteria</taxon>
        <taxon>Bacillati</taxon>
        <taxon>Actinomycetota</taxon>
        <taxon>Actinomycetes</taxon>
        <taxon>Bifidobacteriales</taxon>
        <taxon>Bifidobacteriaceae</taxon>
        <taxon>Bifidobacterium</taxon>
    </lineage>
</organism>
<comment type="caution">
    <text evidence="2">The sequence shown here is derived from an EMBL/GenBank/DDBJ whole genome shotgun (WGS) entry which is preliminary data.</text>
</comment>
<dbReference type="Proteomes" id="UP000331308">
    <property type="component" value="Unassembled WGS sequence"/>
</dbReference>
<gene>
    <name evidence="2" type="ORF">BPLFYP29_00063</name>
</gene>
<evidence type="ECO:0000313" key="3">
    <source>
        <dbReference type="Proteomes" id="UP000331308"/>
    </source>
</evidence>
<evidence type="ECO:0008006" key="4">
    <source>
        <dbReference type="Google" id="ProtNLM"/>
    </source>
</evidence>
<dbReference type="AlphaFoldDB" id="A0AAX3IYP1"/>
<reference evidence="2 3" key="1">
    <citation type="submission" date="2019-07" db="EMBL/GenBank/DDBJ databases">
        <authorList>
            <person name="Chang H.-W."/>
            <person name="Raman A."/>
            <person name="Venkatesh S."/>
            <person name="Gehrig J."/>
        </authorList>
    </citation>
    <scope>NUCLEOTIDE SEQUENCE [LARGE SCALE GENOMIC DNA]</scope>
    <source>
        <strain evidence="2">Bifidobacterium_pseudocatenulatum_LFYP_29</strain>
    </source>
</reference>
<evidence type="ECO:0000256" key="1">
    <source>
        <dbReference type="SAM" id="Phobius"/>
    </source>
</evidence>
<feature type="transmembrane region" description="Helical" evidence="1">
    <location>
        <begin position="113"/>
        <end position="133"/>
    </location>
</feature>
<dbReference type="InterPro" id="IPR006938">
    <property type="entry name" value="DUF624"/>
</dbReference>
<accession>A0AAX3IYP1</accession>
<name>A0AAX3IYP1_BIFPS</name>
<keyword evidence="1" id="KW-0472">Membrane</keyword>
<evidence type="ECO:0000313" key="2">
    <source>
        <dbReference type="EMBL" id="VUX65508.1"/>
    </source>
</evidence>
<feature type="transmembrane region" description="Helical" evidence="1">
    <location>
        <begin position="34"/>
        <end position="54"/>
    </location>
</feature>
<feature type="transmembrane region" description="Helical" evidence="1">
    <location>
        <begin position="89"/>
        <end position="107"/>
    </location>
</feature>
<dbReference type="EMBL" id="CABHOD010000011">
    <property type="protein sequence ID" value="VUX65508.1"/>
    <property type="molecule type" value="Genomic_DNA"/>
</dbReference>
<feature type="transmembrane region" description="Helical" evidence="1">
    <location>
        <begin position="145"/>
        <end position="178"/>
    </location>
</feature>
<proteinExistence type="predicted"/>